<dbReference type="EMBL" id="CP054020">
    <property type="protein sequence ID" value="QKI89588.1"/>
    <property type="molecule type" value="Genomic_DNA"/>
</dbReference>
<dbReference type="Proteomes" id="UP000504724">
    <property type="component" value="Chromosome"/>
</dbReference>
<gene>
    <name evidence="1" type="ORF">HQN79_08415</name>
</gene>
<dbReference type="RefSeq" id="WP_173285547.1">
    <property type="nucleotide sequence ID" value="NZ_CP054020.1"/>
</dbReference>
<organism evidence="1 2">
    <name type="scientific">Thiomicrorhabdus xiamenensis</name>
    <dbReference type="NCBI Taxonomy" id="2739063"/>
    <lineage>
        <taxon>Bacteria</taxon>
        <taxon>Pseudomonadati</taxon>
        <taxon>Pseudomonadota</taxon>
        <taxon>Gammaproteobacteria</taxon>
        <taxon>Thiotrichales</taxon>
        <taxon>Piscirickettsiaceae</taxon>
        <taxon>Thiomicrorhabdus</taxon>
    </lineage>
</organism>
<accession>A0A7D4TGD6</accession>
<dbReference type="Gene3D" id="3.30.1660.40">
    <property type="entry name" value="FlgT, N-terminal domain"/>
    <property type="match status" value="1"/>
</dbReference>
<reference evidence="1 2" key="1">
    <citation type="submission" date="2020-05" db="EMBL/GenBank/DDBJ databases">
        <title>Thiomicrorhabdus sediminis sp.nov. and Thiomicrorhabdus xiamenensis sp.nov., novel sulfur-oxidizing bacteria isolated from coastal sediment.</title>
        <authorList>
            <person name="Liu X."/>
        </authorList>
    </citation>
    <scope>NUCLEOTIDE SEQUENCE [LARGE SCALE GENOMIC DNA]</scope>
    <source>
        <strain evidence="1 2">G2</strain>
    </source>
</reference>
<proteinExistence type="predicted"/>
<dbReference type="AlphaFoldDB" id="A0A7D4TGD6"/>
<protein>
    <submittedName>
        <fullName evidence="1">Uncharacterized protein</fullName>
    </submittedName>
</protein>
<name>A0A7D4TGD6_9GAMM</name>
<dbReference type="Gene3D" id="3.40.50.10610">
    <property type="entry name" value="ABC-type transport auxiliary lipoprotein component"/>
    <property type="match status" value="1"/>
</dbReference>
<sequence>MVNHLSVIWKTGPWSGFVFNLVNRFFSALLLTAFFISSASADSGSWLDELRVSSASQSPSQTECLPGVQYQRNERGECVPGARAVEKKQNLFNDASSKALSECLLVKGRASTDGVDLEFAKKMAIRDALKNASMQRDVKVGSDITMQNQQLTLETSRFVSNSHVKSYTLLKGGLEDPEDLYGRAKPEPLNYEVEVEVCLSSERGLCPDLNGRKYFPRLLVAPLAVKDVSGARDIRNLVSGYQLELERRLLNEGQKNLGKLDRAIDIQPNRQISPNLDPQLLQEIYSSSGAQYLLLSVLRSVGSVLEDNGWQNQLKRHYDLDISDDGRYIEADWYLVDLLNKKIVHQARAGFDIKGKVRVGRERPFATNAFFATDTGKGFDALLSQEVDNVLNFLHCQRFESEVIDVRDGKYYLYLTPEVGVKVGDDLAVYHRIDMPVNFAGRDLGSEYQPGGLSQNYRDPFRIRGSRIDHSEKPGSDRRSYPSLVSFRHNSVVGFPSIFYLPLPNSEKIYGGKFFRLFSLT</sequence>
<evidence type="ECO:0000313" key="1">
    <source>
        <dbReference type="EMBL" id="QKI89588.1"/>
    </source>
</evidence>
<dbReference type="KEGG" id="txa:HQN79_08415"/>
<evidence type="ECO:0000313" key="2">
    <source>
        <dbReference type="Proteomes" id="UP000504724"/>
    </source>
</evidence>
<keyword evidence="2" id="KW-1185">Reference proteome</keyword>
<dbReference type="InterPro" id="IPR038180">
    <property type="entry name" value="FlgT_N_sf"/>
</dbReference>